<accession>A0A125W7L5</accession>
<dbReference type="Pfam" id="PF03829">
    <property type="entry name" value="PTSIIA_gutA"/>
    <property type="match status" value="1"/>
</dbReference>
<reference evidence="2 3" key="1">
    <citation type="submission" date="2010-07" db="EMBL/GenBank/DDBJ databases">
        <authorList>
            <person name="Sid Ahmed O."/>
        </authorList>
    </citation>
    <scope>NUCLEOTIDE SEQUENCE [LARGE SCALE GENOMIC DNA]</scope>
    <source>
        <strain evidence="2 3">TX4248</strain>
    </source>
</reference>
<organism evidence="2 3">
    <name type="scientific">Enterococcus faecalis TX4248</name>
    <dbReference type="NCBI Taxonomy" id="749495"/>
    <lineage>
        <taxon>Bacteria</taxon>
        <taxon>Bacillati</taxon>
        <taxon>Bacillota</taxon>
        <taxon>Bacilli</taxon>
        <taxon>Lactobacillales</taxon>
        <taxon>Enterococcaceae</taxon>
        <taxon>Enterococcus</taxon>
    </lineage>
</organism>
<dbReference type="AlphaFoldDB" id="A0A125W7L5"/>
<evidence type="ECO:0000256" key="1">
    <source>
        <dbReference type="PROSITE-ProRule" id="PRU00420"/>
    </source>
</evidence>
<dbReference type="Proteomes" id="UP000004846">
    <property type="component" value="Unassembled WGS sequence"/>
</dbReference>
<dbReference type="GO" id="GO:0005737">
    <property type="term" value="C:cytoplasm"/>
    <property type="evidence" value="ECO:0007669"/>
    <property type="project" value="InterPro"/>
</dbReference>
<dbReference type="EMBL" id="AEBR01000028">
    <property type="protein sequence ID" value="EFM83349.1"/>
    <property type="molecule type" value="Genomic_DNA"/>
</dbReference>
<dbReference type="InterPro" id="IPR004716">
    <property type="entry name" value="PTS_IIA_glucitol/sorbitol-sp"/>
</dbReference>
<dbReference type="HOGENOM" id="CLU_138435_2_1_9"/>
<dbReference type="PROSITE" id="PS51097">
    <property type="entry name" value="PTS_EIIA_TYPE_5"/>
    <property type="match status" value="1"/>
</dbReference>
<dbReference type="GO" id="GO:0016301">
    <property type="term" value="F:kinase activity"/>
    <property type="evidence" value="ECO:0007669"/>
    <property type="project" value="TreeGrafter"/>
</dbReference>
<dbReference type="GO" id="GO:0008982">
    <property type="term" value="F:protein-N(PI)-phosphohistidine-sugar phosphotransferase activity"/>
    <property type="evidence" value="ECO:0007669"/>
    <property type="project" value="InterPro"/>
</dbReference>
<dbReference type="PANTHER" id="PTHR40398">
    <property type="entry name" value="PTS SYSTEM GLUCITOL/SORBITOL-SPECIFIC EIIA COMPONENT"/>
    <property type="match status" value="1"/>
</dbReference>
<dbReference type="SUPFAM" id="SSF141530">
    <property type="entry name" value="PTSIIA/GutA-like"/>
    <property type="match status" value="1"/>
</dbReference>
<dbReference type="PANTHER" id="PTHR40398:SF1">
    <property type="entry name" value="PTS SYSTEM GLUCITOL_SORBITOL-SPECIFIC EIIA COMPONENT"/>
    <property type="match status" value="1"/>
</dbReference>
<dbReference type="GeneID" id="60892536"/>
<dbReference type="Gene3D" id="2.40.33.40">
    <property type="entry name" value="Phosphotransferase system, glucitol/sorbitol-specific IIA component"/>
    <property type="match status" value="1"/>
</dbReference>
<comment type="caution">
    <text evidence="1">Lacks conserved residue(s) required for the propagation of feature annotation.</text>
</comment>
<dbReference type="InterPro" id="IPR036665">
    <property type="entry name" value="PTS_IIA_glucitol/sorbitol_sf"/>
</dbReference>
<dbReference type="GO" id="GO:0009401">
    <property type="term" value="P:phosphoenolpyruvate-dependent sugar phosphotransferase system"/>
    <property type="evidence" value="ECO:0007669"/>
    <property type="project" value="InterPro"/>
</dbReference>
<name>A0A125W7L5_ENTFL</name>
<gene>
    <name evidence="2" type="ORF">HMPREF9498_01014</name>
</gene>
<proteinExistence type="predicted"/>
<sequence length="118" mass="12907">MSVFTTKVQSIGPEAELFKEEKMVILFGKDAPDALADYCYNIEVQPVTEAITDKQTLVIDEQTYQITAVGEVVLTNLDTLGHITIKFDGATTPELPGTLYVEEKAIPEITVGTTITIL</sequence>
<protein>
    <submittedName>
        <fullName evidence="2">PTS system, glucitol/sorbitol-specific, IIA component</fullName>
        <ecNumber evidence="2">2.7.1.69</ecNumber>
    </submittedName>
</protein>
<dbReference type="EC" id="2.7.1.69" evidence="2"/>
<evidence type="ECO:0000313" key="3">
    <source>
        <dbReference type="Proteomes" id="UP000004846"/>
    </source>
</evidence>
<keyword evidence="2" id="KW-0808">Transferase</keyword>
<comment type="caution">
    <text evidence="2">The sequence shown here is derived from an EMBL/GenBank/DDBJ whole genome shotgun (WGS) entry which is preliminary data.</text>
</comment>
<evidence type="ECO:0000313" key="2">
    <source>
        <dbReference type="EMBL" id="EFM83349.1"/>
    </source>
</evidence>
<dbReference type="RefSeq" id="WP_002355981.1">
    <property type="nucleotide sequence ID" value="NZ_GL454433.1"/>
</dbReference>